<comment type="caution">
    <text evidence="1">The sequence shown here is derived from an EMBL/GenBank/DDBJ whole genome shotgun (WGS) entry which is preliminary data.</text>
</comment>
<evidence type="ECO:0008006" key="3">
    <source>
        <dbReference type="Google" id="ProtNLM"/>
    </source>
</evidence>
<dbReference type="AlphaFoldDB" id="A0A1C0TJN1"/>
<dbReference type="Gene3D" id="3.90.1530.30">
    <property type="match status" value="1"/>
</dbReference>
<evidence type="ECO:0000313" key="2">
    <source>
        <dbReference type="Proteomes" id="UP000093366"/>
    </source>
</evidence>
<gene>
    <name evidence="1" type="ORF">A7985_23335</name>
</gene>
<accession>A0A1C0TJN1</accession>
<name>A0A1C0TJN1_9GAMM</name>
<dbReference type="InterPro" id="IPR036086">
    <property type="entry name" value="ParB/Sulfiredoxin_sf"/>
</dbReference>
<dbReference type="RefSeq" id="WP_065792826.1">
    <property type="nucleotide sequence ID" value="NZ_JAGJED010000021.1"/>
</dbReference>
<evidence type="ECO:0000313" key="1">
    <source>
        <dbReference type="EMBL" id="OCQ18705.1"/>
    </source>
</evidence>
<proteinExistence type="predicted"/>
<dbReference type="SUPFAM" id="SSF110849">
    <property type="entry name" value="ParB/Sulfiredoxin"/>
    <property type="match status" value="1"/>
</dbReference>
<dbReference type="OrthoDB" id="6327781at2"/>
<sequence length="363" mass="41072">MNTISLKQNLAAALNSVDASKILIEQPYEFKSIFLNRVQPDETNPRFFPAVIMSDMHAFQMIERKLTKQQLQAIYNVQDQVLIGKGCIVNCFKRGSLEWKKVNQSIESITELAANISISEIIQVPTVYPIGNGSYQILTGHRRFFALIFANGENSAAQFKVYDNCPPLPKTKQFQENASREDLPQYGKLKAFEDAILEIEELNAARKRGGGKALTVRETASTLGISMGAYDNYNVLTRYPAVAEFYADGGVKPFIQVKKLVLSNESAYKRRFDKKTLDGNDKKSINERIKKRLAGEVQKYQPSTAPVMNFKINKLNSVDALRKLLTTDVTQIKSDIDWETLDWNNKKDVESCLIKLVELLNEN</sequence>
<dbReference type="EMBL" id="MAUJ01000014">
    <property type="protein sequence ID" value="OCQ18705.1"/>
    <property type="molecule type" value="Genomic_DNA"/>
</dbReference>
<dbReference type="CDD" id="cd16387">
    <property type="entry name" value="ParB_N_Srx"/>
    <property type="match status" value="1"/>
</dbReference>
<protein>
    <recommendedName>
        <fullName evidence="3">ParB/Sulfiredoxin domain-containing protein</fullName>
    </recommendedName>
</protein>
<organism evidence="1 2">
    <name type="scientific">Pseudoalteromonas luteoviolacea</name>
    <dbReference type="NCBI Taxonomy" id="43657"/>
    <lineage>
        <taxon>Bacteria</taxon>
        <taxon>Pseudomonadati</taxon>
        <taxon>Pseudomonadota</taxon>
        <taxon>Gammaproteobacteria</taxon>
        <taxon>Alteromonadales</taxon>
        <taxon>Pseudoalteromonadaceae</taxon>
        <taxon>Pseudoalteromonas</taxon>
    </lineage>
</organism>
<dbReference type="Proteomes" id="UP000093366">
    <property type="component" value="Unassembled WGS sequence"/>
</dbReference>
<reference evidence="2" key="1">
    <citation type="submission" date="2016-07" db="EMBL/GenBank/DDBJ databases">
        <authorList>
            <person name="Florea S."/>
            <person name="Webb J.S."/>
            <person name="Jaromczyk J."/>
            <person name="Schardl C.L."/>
        </authorList>
    </citation>
    <scope>NUCLEOTIDE SEQUENCE [LARGE SCALE GENOMIC DNA]</scope>
    <source>
        <strain evidence="2">IPB1</strain>
    </source>
</reference>